<dbReference type="Proteomes" id="UP000278807">
    <property type="component" value="Unassembled WGS sequence"/>
</dbReference>
<dbReference type="WBParaSite" id="HNAJ_0000450601-mRNA-1">
    <property type="protein sequence ID" value="HNAJ_0000450601-mRNA-1"/>
    <property type="gene ID" value="HNAJ_0000450601"/>
</dbReference>
<dbReference type="PANTHER" id="PTHR11426">
    <property type="entry name" value="HISTONE H3"/>
    <property type="match status" value="1"/>
</dbReference>
<dbReference type="SMART" id="SM00428">
    <property type="entry name" value="H3"/>
    <property type="match status" value="1"/>
</dbReference>
<dbReference type="Pfam" id="PF00125">
    <property type="entry name" value="Histone"/>
    <property type="match status" value="1"/>
</dbReference>
<dbReference type="SUPFAM" id="SSF47113">
    <property type="entry name" value="Histone-fold"/>
    <property type="match status" value="1"/>
</dbReference>
<comment type="similarity">
    <text evidence="1">Belongs to the histone H3 family.</text>
</comment>
<dbReference type="STRING" id="102285.A0A0R3TBR7"/>
<evidence type="ECO:0000259" key="3">
    <source>
        <dbReference type="Pfam" id="PF00125"/>
    </source>
</evidence>
<name>A0A0R3TBR7_RODNA</name>
<dbReference type="InterPro" id="IPR000164">
    <property type="entry name" value="Histone_H3/CENP-A"/>
</dbReference>
<dbReference type="Gene3D" id="1.10.20.10">
    <property type="entry name" value="Histone, subunit A"/>
    <property type="match status" value="1"/>
</dbReference>
<dbReference type="InterPro" id="IPR007125">
    <property type="entry name" value="H2A/H2B/H3"/>
</dbReference>
<dbReference type="GO" id="GO:0003677">
    <property type="term" value="F:DNA binding"/>
    <property type="evidence" value="ECO:0007669"/>
    <property type="project" value="InterPro"/>
</dbReference>
<protein>
    <submittedName>
        <fullName evidence="6">Histone domain-containing protein</fullName>
    </submittedName>
</protein>
<evidence type="ECO:0000256" key="1">
    <source>
        <dbReference type="ARBA" id="ARBA00010343"/>
    </source>
</evidence>
<dbReference type="EMBL" id="UZAE01003219">
    <property type="protein sequence ID" value="VDO00364.1"/>
    <property type="molecule type" value="Genomic_DNA"/>
</dbReference>
<evidence type="ECO:0000313" key="5">
    <source>
        <dbReference type="Proteomes" id="UP000278807"/>
    </source>
</evidence>
<gene>
    <name evidence="4" type="ORF">HNAJ_LOCUS4504</name>
</gene>
<reference evidence="4 5" key="2">
    <citation type="submission" date="2018-11" db="EMBL/GenBank/DDBJ databases">
        <authorList>
            <consortium name="Pathogen Informatics"/>
        </authorList>
    </citation>
    <scope>NUCLEOTIDE SEQUENCE [LARGE SCALE GENOMIC DNA]</scope>
</reference>
<sequence>MQEARHLENSMSAPSTDGVEKPQCFNPETVALQDIRRYQMSTELFIWKMSFQRFVHEIAQEYKADLCFQATTVAAMQDAAEGHIMGRGATTLRVYRKLGKENACLGQDRTAKS</sequence>
<keyword evidence="5" id="KW-1185">Reference proteome</keyword>
<dbReference type="GO" id="GO:0046982">
    <property type="term" value="F:protein heterodimerization activity"/>
    <property type="evidence" value="ECO:0007669"/>
    <property type="project" value="InterPro"/>
</dbReference>
<organism evidence="6">
    <name type="scientific">Rodentolepis nana</name>
    <name type="common">Dwarf tapeworm</name>
    <name type="synonym">Hymenolepis nana</name>
    <dbReference type="NCBI Taxonomy" id="102285"/>
    <lineage>
        <taxon>Eukaryota</taxon>
        <taxon>Metazoa</taxon>
        <taxon>Spiralia</taxon>
        <taxon>Lophotrochozoa</taxon>
        <taxon>Platyhelminthes</taxon>
        <taxon>Cestoda</taxon>
        <taxon>Eucestoda</taxon>
        <taxon>Cyclophyllidea</taxon>
        <taxon>Hymenolepididae</taxon>
        <taxon>Rodentolepis</taxon>
    </lineage>
</organism>
<reference evidence="6" key="1">
    <citation type="submission" date="2017-02" db="UniProtKB">
        <authorList>
            <consortium name="WormBaseParasite"/>
        </authorList>
    </citation>
    <scope>IDENTIFICATION</scope>
</reference>
<dbReference type="InterPro" id="IPR009072">
    <property type="entry name" value="Histone-fold"/>
</dbReference>
<feature type="domain" description="Core Histone H2A/H2B/H3" evidence="3">
    <location>
        <begin position="28"/>
        <end position="85"/>
    </location>
</feature>
<proteinExistence type="inferred from homology"/>
<evidence type="ECO:0000313" key="6">
    <source>
        <dbReference type="WBParaSite" id="HNAJ_0000450601-mRNA-1"/>
    </source>
</evidence>
<dbReference type="PRINTS" id="PR00622">
    <property type="entry name" value="HISTONEH3"/>
</dbReference>
<evidence type="ECO:0000256" key="2">
    <source>
        <dbReference type="SAM" id="MobiDB-lite"/>
    </source>
</evidence>
<dbReference type="AlphaFoldDB" id="A0A0R3TBR7"/>
<dbReference type="GO" id="GO:0030527">
    <property type="term" value="F:structural constituent of chromatin"/>
    <property type="evidence" value="ECO:0007669"/>
    <property type="project" value="InterPro"/>
</dbReference>
<evidence type="ECO:0000313" key="4">
    <source>
        <dbReference type="EMBL" id="VDO00364.1"/>
    </source>
</evidence>
<feature type="region of interest" description="Disordered" evidence="2">
    <location>
        <begin position="1"/>
        <end position="23"/>
    </location>
</feature>
<accession>A0A0R3TBR7</accession>
<dbReference type="GO" id="GO:0000786">
    <property type="term" value="C:nucleosome"/>
    <property type="evidence" value="ECO:0007669"/>
    <property type="project" value="InterPro"/>
</dbReference>